<proteinExistence type="inferred from homology"/>
<keyword evidence="8" id="KW-0547">Nucleotide-binding</keyword>
<name>A0A9Q3GR49_9BASI</name>
<dbReference type="FunFam" id="3.40.50.10050:FF:000002">
    <property type="entry name" value="Eukaryotic translation initiation factor 5B"/>
    <property type="match status" value="1"/>
</dbReference>
<feature type="compositionally biased region" description="Acidic residues" evidence="14">
    <location>
        <begin position="610"/>
        <end position="639"/>
    </location>
</feature>
<dbReference type="Gene3D" id="3.40.50.300">
    <property type="entry name" value="P-loop containing nucleotide triphosphate hydrolases"/>
    <property type="match status" value="1"/>
</dbReference>
<dbReference type="Proteomes" id="UP000765509">
    <property type="component" value="Unassembled WGS sequence"/>
</dbReference>
<sequence length="1277" mass="141405">MAPKKSKKSKKIDEDEIWAQKEKEKAIKPSIEIDRNIESDHENNFSDLLNSNKSKFSYDLNQDLEPQEDLDDDHHDNQSEDDKFGGLMSTLKNASNKTKNKKQKTKSNKNIPPTEEISDDQTLNSNQKDLIAEPDVDELYPEDNNEKKNKKSKKKSDKKSALPLQLDDDMDEDELLEKARQARQEAEAQLKADPSAALPQSQQNNQVTESTGLLSKKEKERLKKEKEKAKKKAQAAAKKAAGTVPNSASLQPEPETEHSPSHPQELESNLDSNIAPPPDAEDEEEETVGGGTTSKNKKKKKKKAAEKTEAVKEEPKKKVGGKLSALRAAMEEKQRLEAEAKAKAEEEERLRIEEEQRLEAEEKRKEEEKARKKEKEKAKKEELRRAGKLLTPKQKAEKAAAELRLKALVQSGAVVVGIQEKTETASAPGSKKVSYGTRKKGPKKEPVSETVKTESVVEQLPDVSKLSVTEPLQSPPPQPSPSPPATSVPVAEDVNVKDDWEAESDHAENDNIKDDWDAESVSDDAKSQPPKKASTSSTKAQNITTSSAAKPSGSKTTITNIVNKSTSSTQKPEKLKAELKYKSANDLKGKLSNSTQAATKNIAKNAAVQDPEESEEESDSDDSDSDSDDSDEDSDESDDEGRKVSTTRKMAAQRKAEAAARRAKRHEDALAARRPEDMRSPICCILGHVDTGKTKLLDKIRQTNVQEGEAGGITQQIGATFFPMEAIKQKTLVLREHDLKEYKLPGLLMIDTPGHESFTNLRSRGSSLCNIAILVVDIMHGLEQQTLESLRLLRDKKTPFIVALNKIDRLYGWTAIKENSFRDSFSKQVRPVQREFTNRLESVIVAFAEQGLNAVPYYENTNYSKNVSLVPTSAVTGEGVPDLLMLLIKLTQERMSDRLMYLSELECTVLEVKVIEGLGTTIDVVLSNGILREGDKIVVCGLNGPIVTQVRALLTPQPMKELRIKGQYVHHKEVKASLGVKIVAPDLEKAIAGSRLLLLTEDDDEDDLKEEVMGDLTNLMNSIDKSGRGVCVQASTLGSLEALLEFLRTSKIPVSGINIGPVYKRDVMRAGTMLEKARELAVLLAFDVPVDKDAERLAEETGVKIFKADIIYHLFDAFTAYNAAILETKRIDSAPIAVWPCRLKIIQAFAKRDPIIVGCDILEGVLKVGTPLCVVKTDPTTRARTTIPLGKVTSLEINHKAVQTLKREQAGAGVAVKIEHASYQSAMTYGRQFDDSDELISQISRQSIDVLKNVFRSEVSKDEWALIVKLKKELMID</sequence>
<keyword evidence="6" id="KW-0396">Initiation factor</keyword>
<dbReference type="PANTHER" id="PTHR43381">
    <property type="entry name" value="TRANSLATION INITIATION FACTOR IF-2-RELATED"/>
    <property type="match status" value="1"/>
</dbReference>
<evidence type="ECO:0000256" key="1">
    <source>
        <dbReference type="ARBA" id="ARBA00004496"/>
    </source>
</evidence>
<feature type="compositionally biased region" description="Basic and acidic residues" evidence="14">
    <location>
        <begin position="215"/>
        <end position="228"/>
    </location>
</feature>
<feature type="domain" description="Tr-type G" evidence="15">
    <location>
        <begin position="678"/>
        <end position="896"/>
    </location>
</feature>
<evidence type="ECO:0000256" key="14">
    <source>
        <dbReference type="SAM" id="MobiDB-lite"/>
    </source>
</evidence>
<feature type="compositionally biased region" description="Low complexity" evidence="14">
    <location>
        <begin position="448"/>
        <end position="458"/>
    </location>
</feature>
<feature type="compositionally biased region" description="Basic and acidic residues" evidence="14">
    <location>
        <begin position="72"/>
        <end position="84"/>
    </location>
</feature>
<feature type="compositionally biased region" description="Basic residues" evidence="14">
    <location>
        <begin position="295"/>
        <end position="304"/>
    </location>
</feature>
<dbReference type="PRINTS" id="PR00315">
    <property type="entry name" value="ELONGATNFCT"/>
</dbReference>
<dbReference type="AlphaFoldDB" id="A0A9Q3GR49"/>
<dbReference type="GO" id="GO:0003924">
    <property type="term" value="F:GTPase activity"/>
    <property type="evidence" value="ECO:0007669"/>
    <property type="project" value="InterPro"/>
</dbReference>
<dbReference type="SUPFAM" id="SSF50447">
    <property type="entry name" value="Translation proteins"/>
    <property type="match status" value="1"/>
</dbReference>
<feature type="region of interest" description="Disordered" evidence="14">
    <location>
        <begin position="418"/>
        <end position="674"/>
    </location>
</feature>
<evidence type="ECO:0000256" key="12">
    <source>
        <dbReference type="ARBA" id="ARBA00032478"/>
    </source>
</evidence>
<dbReference type="NCBIfam" id="TIGR00231">
    <property type="entry name" value="small_GTP"/>
    <property type="match status" value="1"/>
</dbReference>
<feature type="compositionally biased region" description="Basic and acidic residues" evidence="14">
    <location>
        <begin position="329"/>
        <end position="385"/>
    </location>
</feature>
<feature type="compositionally biased region" description="Acidic residues" evidence="14">
    <location>
        <begin position="132"/>
        <end position="143"/>
    </location>
</feature>
<dbReference type="InterPro" id="IPR009000">
    <property type="entry name" value="Transl_B-barrel_sf"/>
</dbReference>
<feature type="compositionally biased region" description="Basic and acidic residues" evidence="14">
    <location>
        <begin position="18"/>
        <end position="44"/>
    </location>
</feature>
<dbReference type="FunFam" id="2.40.30.10:FF:000013">
    <property type="entry name" value="eukaryotic translation initiation factor 5B"/>
    <property type="match status" value="1"/>
</dbReference>
<comment type="subcellular location">
    <subcellularLocation>
        <location evidence="1">Cytoplasm</location>
    </subcellularLocation>
</comment>
<feature type="compositionally biased region" description="Acidic residues" evidence="14">
    <location>
        <begin position="166"/>
        <end position="175"/>
    </location>
</feature>
<feature type="compositionally biased region" description="Polar residues" evidence="14">
    <location>
        <begin position="198"/>
        <end position="213"/>
    </location>
</feature>
<dbReference type="NCBIfam" id="NF003078">
    <property type="entry name" value="PRK04004.1"/>
    <property type="match status" value="1"/>
</dbReference>
<evidence type="ECO:0000256" key="2">
    <source>
        <dbReference type="ARBA" id="ARBA00007733"/>
    </source>
</evidence>
<evidence type="ECO:0000256" key="4">
    <source>
        <dbReference type="ARBA" id="ARBA00013824"/>
    </source>
</evidence>
<evidence type="ECO:0000256" key="5">
    <source>
        <dbReference type="ARBA" id="ARBA00022490"/>
    </source>
</evidence>
<feature type="compositionally biased region" description="Basic residues" evidence="14">
    <location>
        <begin position="98"/>
        <end position="107"/>
    </location>
</feature>
<dbReference type="CDD" id="cd01887">
    <property type="entry name" value="IF2_eIF5B"/>
    <property type="match status" value="1"/>
</dbReference>
<dbReference type="SUPFAM" id="SSF52540">
    <property type="entry name" value="P-loop containing nucleoside triphosphate hydrolases"/>
    <property type="match status" value="1"/>
</dbReference>
<evidence type="ECO:0000256" key="8">
    <source>
        <dbReference type="ARBA" id="ARBA00022741"/>
    </source>
</evidence>
<feature type="compositionally biased region" description="Basic and acidic residues" evidence="14">
    <location>
        <begin position="654"/>
        <end position="674"/>
    </location>
</feature>
<feature type="compositionally biased region" description="Pro residues" evidence="14">
    <location>
        <begin position="473"/>
        <end position="486"/>
    </location>
</feature>
<evidence type="ECO:0000256" key="10">
    <source>
        <dbReference type="ARBA" id="ARBA00022917"/>
    </source>
</evidence>
<dbReference type="Gene3D" id="3.40.50.10050">
    <property type="entry name" value="Translation initiation factor IF- 2, domain 3"/>
    <property type="match status" value="1"/>
</dbReference>
<feature type="compositionally biased region" description="Polar residues" evidence="14">
    <location>
        <begin position="533"/>
        <end position="570"/>
    </location>
</feature>
<gene>
    <name evidence="16" type="ORF">O181_015749</name>
</gene>
<organism evidence="16 17">
    <name type="scientific">Austropuccinia psidii MF-1</name>
    <dbReference type="NCBI Taxonomy" id="1389203"/>
    <lineage>
        <taxon>Eukaryota</taxon>
        <taxon>Fungi</taxon>
        <taxon>Dikarya</taxon>
        <taxon>Basidiomycota</taxon>
        <taxon>Pucciniomycotina</taxon>
        <taxon>Pucciniomycetes</taxon>
        <taxon>Pucciniales</taxon>
        <taxon>Sphaerophragmiaceae</taxon>
        <taxon>Austropuccinia</taxon>
    </lineage>
</organism>
<dbReference type="InterPro" id="IPR027417">
    <property type="entry name" value="P-loop_NTPase"/>
</dbReference>
<feature type="compositionally biased region" description="Polar residues" evidence="14">
    <location>
        <begin position="45"/>
        <end position="55"/>
    </location>
</feature>
<dbReference type="CDD" id="cd03703">
    <property type="entry name" value="aeIF5B_II"/>
    <property type="match status" value="1"/>
</dbReference>
<dbReference type="InterPro" id="IPR015760">
    <property type="entry name" value="TIF_IF2"/>
</dbReference>
<dbReference type="GO" id="GO:0003743">
    <property type="term" value="F:translation initiation factor activity"/>
    <property type="evidence" value="ECO:0007669"/>
    <property type="project" value="UniProtKB-KW"/>
</dbReference>
<comment type="catalytic activity">
    <reaction evidence="13">
        <text>GTP + H2O = GDP + phosphate + H(+)</text>
        <dbReference type="Rhea" id="RHEA:19669"/>
        <dbReference type="ChEBI" id="CHEBI:15377"/>
        <dbReference type="ChEBI" id="CHEBI:15378"/>
        <dbReference type="ChEBI" id="CHEBI:37565"/>
        <dbReference type="ChEBI" id="CHEBI:43474"/>
        <dbReference type="ChEBI" id="CHEBI:58189"/>
        <dbReference type="EC" id="3.6.5.3"/>
    </reaction>
</comment>
<evidence type="ECO:0000313" key="17">
    <source>
        <dbReference type="Proteomes" id="UP000765509"/>
    </source>
</evidence>
<dbReference type="Pfam" id="PF00009">
    <property type="entry name" value="GTP_EFTU"/>
    <property type="match status" value="1"/>
</dbReference>
<evidence type="ECO:0000256" key="6">
    <source>
        <dbReference type="ARBA" id="ARBA00022540"/>
    </source>
</evidence>
<feature type="compositionally biased region" description="Basic residues" evidence="14">
    <location>
        <begin position="148"/>
        <end position="157"/>
    </location>
</feature>
<dbReference type="FunFam" id="3.40.50.300:FF:000112">
    <property type="entry name" value="Eukaryotic translation initiation factor 5B"/>
    <property type="match status" value="1"/>
</dbReference>
<dbReference type="EC" id="3.6.5.3" evidence="3"/>
<keyword evidence="10" id="KW-0648">Protein biosynthesis</keyword>
<keyword evidence="7" id="KW-0479">Metal-binding</keyword>
<keyword evidence="5" id="KW-0963">Cytoplasm</keyword>
<evidence type="ECO:0000256" key="3">
    <source>
        <dbReference type="ARBA" id="ARBA00011986"/>
    </source>
</evidence>
<comment type="similarity">
    <text evidence="2">Belongs to the TRAFAC class translation factor GTPase superfamily. Classic translation factor GTPase family. IF-2 subfamily.</text>
</comment>
<evidence type="ECO:0000313" key="16">
    <source>
        <dbReference type="EMBL" id="MBW0476034.1"/>
    </source>
</evidence>
<dbReference type="PANTHER" id="PTHR43381:SF4">
    <property type="entry name" value="EUKARYOTIC TRANSLATION INITIATION FACTOR 5B"/>
    <property type="match status" value="1"/>
</dbReference>
<dbReference type="InterPro" id="IPR036925">
    <property type="entry name" value="TIF_IF2_dom3_sf"/>
</dbReference>
<evidence type="ECO:0000256" key="9">
    <source>
        <dbReference type="ARBA" id="ARBA00022801"/>
    </source>
</evidence>
<accession>A0A9Q3GR49</accession>
<feature type="compositionally biased region" description="Basic residues" evidence="14">
    <location>
        <begin position="1"/>
        <end position="10"/>
    </location>
</feature>
<dbReference type="Gene3D" id="2.40.30.10">
    <property type="entry name" value="Translation factors"/>
    <property type="match status" value="2"/>
</dbReference>
<comment type="caution">
    <text evidence="16">The sequence shown here is derived from an EMBL/GenBank/DDBJ whole genome shotgun (WGS) entry which is preliminary data.</text>
</comment>
<feature type="region of interest" description="Disordered" evidence="14">
    <location>
        <begin position="1"/>
        <end position="394"/>
    </location>
</feature>
<dbReference type="Pfam" id="PF11987">
    <property type="entry name" value="IF-2"/>
    <property type="match status" value="1"/>
</dbReference>
<dbReference type="PROSITE" id="PS51722">
    <property type="entry name" value="G_TR_2"/>
    <property type="match status" value="1"/>
</dbReference>
<dbReference type="GO" id="GO:0046872">
    <property type="term" value="F:metal ion binding"/>
    <property type="evidence" value="ECO:0007669"/>
    <property type="project" value="UniProtKB-KW"/>
</dbReference>
<reference evidence="16" key="1">
    <citation type="submission" date="2021-03" db="EMBL/GenBank/DDBJ databases">
        <title>Draft genome sequence of rust myrtle Austropuccinia psidii MF-1, a brazilian biotype.</title>
        <authorList>
            <person name="Quecine M.C."/>
            <person name="Pachon D.M.R."/>
            <person name="Bonatelli M.L."/>
            <person name="Correr F.H."/>
            <person name="Franceschini L.M."/>
            <person name="Leite T.F."/>
            <person name="Margarido G.R.A."/>
            <person name="Almeida C.A."/>
            <person name="Ferrarezi J.A."/>
            <person name="Labate C.A."/>
        </authorList>
    </citation>
    <scope>NUCLEOTIDE SEQUENCE</scope>
    <source>
        <strain evidence="16">MF-1</strain>
    </source>
</reference>
<feature type="compositionally biased region" description="Basic and acidic residues" evidence="14">
    <location>
        <begin position="305"/>
        <end position="317"/>
    </location>
</feature>
<protein>
    <recommendedName>
        <fullName evidence="4">Eukaryotic translation initiation factor 5B</fullName>
        <ecNumber evidence="3">3.6.5.3</ecNumber>
    </recommendedName>
    <alternativeName>
        <fullName evidence="12">Translation initiation factor IF-2</fullName>
    </alternativeName>
</protein>
<evidence type="ECO:0000256" key="13">
    <source>
        <dbReference type="ARBA" id="ARBA00048107"/>
    </source>
</evidence>
<keyword evidence="11" id="KW-0342">GTP-binding</keyword>
<feature type="compositionally biased region" description="Basic and acidic residues" evidence="14">
    <location>
        <begin position="176"/>
        <end position="190"/>
    </location>
</feature>
<dbReference type="InterPro" id="IPR000795">
    <property type="entry name" value="T_Tr_GTP-bd_dom"/>
</dbReference>
<dbReference type="OrthoDB" id="4928at2759"/>
<dbReference type="InterPro" id="IPR005225">
    <property type="entry name" value="Small_GTP-bd"/>
</dbReference>
<dbReference type="GO" id="GO:0005525">
    <property type="term" value="F:GTP binding"/>
    <property type="evidence" value="ECO:0007669"/>
    <property type="project" value="UniProtKB-KW"/>
</dbReference>
<keyword evidence="17" id="KW-1185">Reference proteome</keyword>
<evidence type="ECO:0000256" key="7">
    <source>
        <dbReference type="ARBA" id="ARBA00022723"/>
    </source>
</evidence>
<evidence type="ECO:0000256" key="11">
    <source>
        <dbReference type="ARBA" id="ARBA00023134"/>
    </source>
</evidence>
<dbReference type="FunFam" id="2.40.30.10:FF:000026">
    <property type="entry name" value="Eukaryotic translation initiation factor 5B"/>
    <property type="match status" value="1"/>
</dbReference>
<dbReference type="EMBL" id="AVOT02004315">
    <property type="protein sequence ID" value="MBW0476034.1"/>
    <property type="molecule type" value="Genomic_DNA"/>
</dbReference>
<dbReference type="SUPFAM" id="SSF52156">
    <property type="entry name" value="Initiation factor IF2/eIF5b, domain 3"/>
    <property type="match status" value="1"/>
</dbReference>
<keyword evidence="9" id="KW-0378">Hydrolase</keyword>
<dbReference type="GO" id="GO:0005739">
    <property type="term" value="C:mitochondrion"/>
    <property type="evidence" value="ECO:0007669"/>
    <property type="project" value="TreeGrafter"/>
</dbReference>
<feature type="compositionally biased region" description="Basic and acidic residues" evidence="14">
    <location>
        <begin position="494"/>
        <end position="515"/>
    </location>
</feature>
<feature type="compositionally biased region" description="Basic and acidic residues" evidence="14">
    <location>
        <begin position="571"/>
        <end position="589"/>
    </location>
</feature>
<dbReference type="InterPro" id="IPR023115">
    <property type="entry name" value="TIF_IF2_dom3"/>
</dbReference>
<evidence type="ECO:0000259" key="15">
    <source>
        <dbReference type="PROSITE" id="PS51722"/>
    </source>
</evidence>